<gene>
    <name evidence="5" type="ORF">TrRE_jg5341</name>
</gene>
<evidence type="ECO:0000256" key="4">
    <source>
        <dbReference type="ARBA" id="ARBA00046271"/>
    </source>
</evidence>
<dbReference type="InterPro" id="IPR008733">
    <property type="entry name" value="PEX11"/>
</dbReference>
<dbReference type="GO" id="GO:0016559">
    <property type="term" value="P:peroxisome fission"/>
    <property type="evidence" value="ECO:0007669"/>
    <property type="project" value="InterPro"/>
</dbReference>
<sequence length="288" mass="32455">MATPRSASAQKRKPLPSLYTTVFATVSPLTLASWVKLANSLDGRDKITKIIAYLSRLLAWYYKSVLLLPDAAAKFTALKNTVQMARKPFRMGKVVNEVHKIRNCLARPTLSEVKRVGDETKESPQQANALPLYRKVGMIGKMIGLAGFWCGDNVVFLTKGAKFLHHDDNDKRMTLGTRAHHFASRLYFFGAVCHFLEGIENIRRHWKSLEKAQLENVEDSELKKLQLKGFEMYVSFFKACCDITVFSNNPGVDLWKKRRGKKLSEAIVSLAGLGSASTIIWKNYPKVS</sequence>
<accession>A0A9W7ADM3</accession>
<dbReference type="Proteomes" id="UP001165082">
    <property type="component" value="Unassembled WGS sequence"/>
</dbReference>
<keyword evidence="2" id="KW-0472">Membrane</keyword>
<keyword evidence="6" id="KW-1185">Reference proteome</keyword>
<dbReference type="OrthoDB" id="411017at2759"/>
<dbReference type="EMBL" id="BRXZ01002691">
    <property type="protein sequence ID" value="GMH68025.1"/>
    <property type="molecule type" value="Genomic_DNA"/>
</dbReference>
<dbReference type="AlphaFoldDB" id="A0A9W7ADM3"/>
<evidence type="ECO:0000256" key="1">
    <source>
        <dbReference type="ARBA" id="ARBA00022593"/>
    </source>
</evidence>
<proteinExistence type="predicted"/>
<evidence type="ECO:0000313" key="5">
    <source>
        <dbReference type="EMBL" id="GMH68025.1"/>
    </source>
</evidence>
<evidence type="ECO:0008006" key="7">
    <source>
        <dbReference type="Google" id="ProtNLM"/>
    </source>
</evidence>
<dbReference type="PANTHER" id="PTHR12652:SF50">
    <property type="entry name" value="PEROXIN 11"/>
    <property type="match status" value="1"/>
</dbReference>
<dbReference type="PANTHER" id="PTHR12652">
    <property type="entry name" value="PEROXISOMAL BIOGENESIS FACTOR 11"/>
    <property type="match status" value="1"/>
</dbReference>
<reference evidence="5" key="1">
    <citation type="submission" date="2022-07" db="EMBL/GenBank/DDBJ databases">
        <title>Genome analysis of Parmales, a sister group of diatoms, reveals the evolutionary specialization of diatoms from phago-mixotrophs to photoautotrophs.</title>
        <authorList>
            <person name="Ban H."/>
            <person name="Sato S."/>
            <person name="Yoshikawa S."/>
            <person name="Kazumasa Y."/>
            <person name="Nakamura Y."/>
            <person name="Ichinomiya M."/>
            <person name="Saitoh K."/>
            <person name="Sato N."/>
            <person name="Blanc-Mathieu R."/>
            <person name="Endo H."/>
            <person name="Kuwata A."/>
            <person name="Ogata H."/>
        </authorList>
    </citation>
    <scope>NUCLEOTIDE SEQUENCE</scope>
</reference>
<evidence type="ECO:0000256" key="3">
    <source>
        <dbReference type="ARBA" id="ARBA00023140"/>
    </source>
</evidence>
<dbReference type="Pfam" id="PF05648">
    <property type="entry name" value="PEX11"/>
    <property type="match status" value="1"/>
</dbReference>
<keyword evidence="1" id="KW-0962">Peroxisome biogenesis</keyword>
<keyword evidence="3" id="KW-0576">Peroxisome</keyword>
<name>A0A9W7ADM3_9STRA</name>
<organism evidence="5 6">
    <name type="scientific">Triparma retinervis</name>
    <dbReference type="NCBI Taxonomy" id="2557542"/>
    <lineage>
        <taxon>Eukaryota</taxon>
        <taxon>Sar</taxon>
        <taxon>Stramenopiles</taxon>
        <taxon>Ochrophyta</taxon>
        <taxon>Bolidophyceae</taxon>
        <taxon>Parmales</taxon>
        <taxon>Triparmaceae</taxon>
        <taxon>Triparma</taxon>
    </lineage>
</organism>
<comment type="caution">
    <text evidence="5">The sequence shown here is derived from an EMBL/GenBank/DDBJ whole genome shotgun (WGS) entry which is preliminary data.</text>
</comment>
<protein>
    <recommendedName>
        <fullName evidence="7">Peroxisomal biogenesis factor 11</fullName>
    </recommendedName>
</protein>
<comment type="subcellular location">
    <subcellularLocation>
        <location evidence="4">Peroxisome membrane</location>
    </subcellularLocation>
</comment>
<dbReference type="GO" id="GO:0005778">
    <property type="term" value="C:peroxisomal membrane"/>
    <property type="evidence" value="ECO:0007669"/>
    <property type="project" value="UniProtKB-SubCell"/>
</dbReference>
<evidence type="ECO:0000313" key="6">
    <source>
        <dbReference type="Proteomes" id="UP001165082"/>
    </source>
</evidence>
<evidence type="ECO:0000256" key="2">
    <source>
        <dbReference type="ARBA" id="ARBA00023136"/>
    </source>
</evidence>